<dbReference type="OrthoDB" id="4072449at2"/>
<feature type="chain" id="PRO_5024887177" description="Enoyl reductase" evidence="2">
    <location>
        <begin position="28"/>
        <end position="347"/>
    </location>
</feature>
<feature type="region of interest" description="Disordered" evidence="1">
    <location>
        <begin position="28"/>
        <end position="54"/>
    </location>
</feature>
<accession>A0A646I9S8</accession>
<dbReference type="EMBL" id="VJYJ02000245">
    <property type="protein sequence ID" value="MQS07683.1"/>
    <property type="molecule type" value="Genomic_DNA"/>
</dbReference>
<evidence type="ECO:0008006" key="4">
    <source>
        <dbReference type="Google" id="ProtNLM"/>
    </source>
</evidence>
<evidence type="ECO:0000313" key="3">
    <source>
        <dbReference type="EMBL" id="MQS07683.1"/>
    </source>
</evidence>
<organism evidence="3">
    <name type="scientific">Streptomyces alkaliphilus</name>
    <dbReference type="NCBI Taxonomy" id="1472722"/>
    <lineage>
        <taxon>Bacteria</taxon>
        <taxon>Bacillati</taxon>
        <taxon>Actinomycetota</taxon>
        <taxon>Actinomycetes</taxon>
        <taxon>Kitasatosporales</taxon>
        <taxon>Streptomycetaceae</taxon>
        <taxon>Streptomyces</taxon>
    </lineage>
</organism>
<feature type="signal peptide" evidence="2">
    <location>
        <begin position="1"/>
        <end position="27"/>
    </location>
</feature>
<feature type="region of interest" description="Disordered" evidence="1">
    <location>
        <begin position="112"/>
        <end position="133"/>
    </location>
</feature>
<dbReference type="AlphaFoldDB" id="A0A646I9S8"/>
<dbReference type="RefSeq" id="WP_153426932.1">
    <property type="nucleotide sequence ID" value="NZ_VJYJ02000245.1"/>
</dbReference>
<evidence type="ECO:0000256" key="2">
    <source>
        <dbReference type="SAM" id="SignalP"/>
    </source>
</evidence>
<evidence type="ECO:0000256" key="1">
    <source>
        <dbReference type="SAM" id="MobiDB-lite"/>
    </source>
</evidence>
<proteinExistence type="predicted"/>
<keyword evidence="2" id="KW-0732">Signal</keyword>
<sequence>MSRGLKIAGISFLACVFVLSSSSSSFADEWRGDGESGGTGSSDGEGGIGAGANHRVTPRITFSPAASGSEGALSSSVWSPPACYYAPVHTPAEAEAYWTAVQDRIIQAPFPQEDKDSARDGHEARFGEDGEFPDFNRDLDGEGMFWMRVMNDDYPASERFACEWRLFWVDFSDSPPADALTVSGETLAALAWEQTRVPDTELSLNPDAEQTVNLATWVWLDGDQFAPVSVRASLDGYGIWAETTARPVAMRLDAGTGDAVLHPSGGRCEVRGSSVGEPYARGRSGEDPPCGVTYLRSTHRAGSYRLSATVTWEVTWQDHTGAGGSLPEGLVDGGTDVTVQEVQAIVR</sequence>
<dbReference type="Proteomes" id="UP000315516">
    <property type="component" value="Unassembled WGS sequence"/>
</dbReference>
<name>A0A646I9S8_9ACTN</name>
<gene>
    <name evidence="3" type="ORF">FNX48_011030</name>
</gene>
<protein>
    <recommendedName>
        <fullName evidence="4">Enoyl reductase</fullName>
    </recommendedName>
</protein>
<comment type="caution">
    <text evidence="3">The sequence shown here is derived from an EMBL/GenBank/DDBJ whole genome shotgun (WGS) entry which is preliminary data.</text>
</comment>
<reference evidence="3" key="1">
    <citation type="submission" date="2019-10" db="EMBL/GenBank/DDBJ databases">
        <title>Streptomyces sp. nov., a novel actinobacterium isolated from alkaline environment.</title>
        <authorList>
            <person name="Golinska P."/>
        </authorList>
    </citation>
    <scope>NUCLEOTIDE SEQUENCE</scope>
    <source>
        <strain evidence="3">IF17</strain>
    </source>
</reference>
<feature type="compositionally biased region" description="Gly residues" evidence="1">
    <location>
        <begin position="35"/>
        <end position="50"/>
    </location>
</feature>